<evidence type="ECO:0000256" key="1">
    <source>
        <dbReference type="SAM" id="MobiDB-lite"/>
    </source>
</evidence>
<protein>
    <recommendedName>
        <fullName evidence="4">C2H2-type domain-containing protein</fullName>
    </recommendedName>
</protein>
<evidence type="ECO:0000313" key="3">
    <source>
        <dbReference type="Proteomes" id="UP000836402"/>
    </source>
</evidence>
<gene>
    <name evidence="2" type="ORF">JKIAZH3_G5074</name>
</gene>
<evidence type="ECO:0008006" key="4">
    <source>
        <dbReference type="Google" id="ProtNLM"/>
    </source>
</evidence>
<keyword evidence="3" id="KW-1185">Reference proteome</keyword>
<name>A0ABN7J0L7_9BASI</name>
<accession>A0ABN7J0L7</accession>
<reference evidence="2" key="1">
    <citation type="submission" date="2020-10" db="EMBL/GenBank/DDBJ databases">
        <authorList>
            <person name="Sedaghatjoo S."/>
        </authorList>
    </citation>
    <scope>NUCLEOTIDE SEQUENCE</scope>
    <source>
        <strain evidence="2">AZH3</strain>
    </source>
</reference>
<organism evidence="2 3">
    <name type="scientific">Tilletia caries</name>
    <name type="common">wheat bunt fungus</name>
    <dbReference type="NCBI Taxonomy" id="13290"/>
    <lineage>
        <taxon>Eukaryota</taxon>
        <taxon>Fungi</taxon>
        <taxon>Dikarya</taxon>
        <taxon>Basidiomycota</taxon>
        <taxon>Ustilaginomycotina</taxon>
        <taxon>Exobasidiomycetes</taxon>
        <taxon>Tilletiales</taxon>
        <taxon>Tilletiaceae</taxon>
        <taxon>Tilletia</taxon>
    </lineage>
</organism>
<evidence type="ECO:0000313" key="2">
    <source>
        <dbReference type="EMBL" id="CAD6939095.1"/>
    </source>
</evidence>
<dbReference type="Proteomes" id="UP000836402">
    <property type="component" value="Unassembled WGS sequence"/>
</dbReference>
<comment type="caution">
    <text evidence="2">The sequence shown here is derived from an EMBL/GenBank/DDBJ whole genome shotgun (WGS) entry which is preliminary data.</text>
</comment>
<proteinExistence type="predicted"/>
<feature type="region of interest" description="Disordered" evidence="1">
    <location>
        <begin position="150"/>
        <end position="178"/>
    </location>
</feature>
<sequence length="178" mass="19512">MGNACMVNLTDPTPCRRASLFWTIYISSASLPTNAFPQSPSPLTISLLSPHSLVSLSLLSLRPFLHAVVSPNSAAIIAPRHTPSFSDDTLDLSTFFKRAGTRTSSSSADSYHKVLRSTFPPSRLINPYAHTCDRHQCRFSTRALHTHAGMGRHPNLLRSPSQDSRADLLRARSPSSDE</sequence>
<dbReference type="EMBL" id="CAJHJG010004179">
    <property type="protein sequence ID" value="CAD6939095.1"/>
    <property type="molecule type" value="Genomic_DNA"/>
</dbReference>